<protein>
    <submittedName>
        <fullName evidence="1">Putative presqualene diphosphate phosphatase</fullName>
    </submittedName>
</protein>
<name>A0A090XEG0_IXORI</name>
<dbReference type="AlphaFoldDB" id="A0A090XEG0"/>
<sequence>LALRGIDEAVSQRLFLAADDKSPRAEYRPLLCTLERSAHFAVWFGGLVFLRVVLLHGRNHQDVPLQRFPSPDYWRHPGGLSLKAVARRRRPGVSREEYESDPSSSNLSLPVGISCPAPCSVTRDSSVEHSLPVFRSLNVPIRRLVAVAVTVTKLLSGQAVPRRLVGRLSLLGYFEYHLIACPPLAFSGRCQLPF</sequence>
<feature type="non-terminal residue" evidence="1">
    <location>
        <position position="1"/>
    </location>
</feature>
<proteinExistence type="evidence at transcript level"/>
<organism evidence="1">
    <name type="scientific">Ixodes ricinus</name>
    <name type="common">Common tick</name>
    <name type="synonym">Acarus ricinus</name>
    <dbReference type="NCBI Taxonomy" id="34613"/>
    <lineage>
        <taxon>Eukaryota</taxon>
        <taxon>Metazoa</taxon>
        <taxon>Ecdysozoa</taxon>
        <taxon>Arthropoda</taxon>
        <taxon>Chelicerata</taxon>
        <taxon>Arachnida</taxon>
        <taxon>Acari</taxon>
        <taxon>Parasitiformes</taxon>
        <taxon>Ixodida</taxon>
        <taxon>Ixodoidea</taxon>
        <taxon>Ixodidae</taxon>
        <taxon>Ixodinae</taxon>
        <taxon>Ixodes</taxon>
    </lineage>
</organism>
<evidence type="ECO:0000313" key="1">
    <source>
        <dbReference type="EMBL" id="JAC92803.1"/>
    </source>
</evidence>
<accession>A0A090XEG0</accession>
<reference evidence="1" key="1">
    <citation type="journal article" date="2015" name="PLoS Negl. Trop. Dis.">
        <title>Deep Sequencing Analysis of the Ixodes ricinus Haemocytome.</title>
        <authorList>
            <person name="Kotsyfakis M."/>
            <person name="Kopacek P."/>
            <person name="Franta Z."/>
            <person name="Pedra J.H."/>
            <person name="Ribeiro J.M."/>
        </authorList>
    </citation>
    <scope>NUCLEOTIDE SEQUENCE</scope>
</reference>
<dbReference type="EMBL" id="GBIH01001907">
    <property type="protein sequence ID" value="JAC92803.1"/>
    <property type="molecule type" value="mRNA"/>
</dbReference>